<protein>
    <recommendedName>
        <fullName evidence="2">D-ribose pyranase</fullName>
        <ecNumber evidence="2">5.4.99.62</ecNumber>
    </recommendedName>
</protein>
<keyword evidence="3" id="KW-0963">Cytoplasm</keyword>
<proteinExistence type="predicted"/>
<gene>
    <name evidence="6" type="ORF">JCM19239_1884</name>
</gene>
<evidence type="ECO:0000256" key="3">
    <source>
        <dbReference type="ARBA" id="ARBA00022490"/>
    </source>
</evidence>
<dbReference type="PANTHER" id="PTHR37831:SF1">
    <property type="entry name" value="D-RIBOSE PYRANASE"/>
    <property type="match status" value="1"/>
</dbReference>
<reference evidence="7" key="2">
    <citation type="submission" date="2014-09" db="EMBL/GenBank/DDBJ databases">
        <authorList>
            <consortium name="NBRP consortium"/>
            <person name="Sawabe T."/>
            <person name="Meirelles P."/>
            <person name="Nakanishi M."/>
            <person name="Sayaka M."/>
            <person name="Hattori M."/>
            <person name="Ohkuma M."/>
        </authorList>
    </citation>
    <scope>NUCLEOTIDE SEQUENCE [LARGE SCALE GENOMIC DNA]</scope>
    <source>
        <strain evidence="7">JCM 19239</strain>
    </source>
</reference>
<dbReference type="Proteomes" id="UP000029223">
    <property type="component" value="Unassembled WGS sequence"/>
</dbReference>
<reference evidence="7" key="1">
    <citation type="submission" date="2014-09" db="EMBL/GenBank/DDBJ databases">
        <title>Vibrio variabilis JCM 19239. (C206) whole genome shotgun sequence.</title>
        <authorList>
            <person name="Sawabe T."/>
            <person name="Meirelles P."/>
            <person name="Nakanishi M."/>
            <person name="Sayaka M."/>
            <person name="Hattori M."/>
            <person name="Ohkuma M."/>
        </authorList>
    </citation>
    <scope>NUCLEOTIDE SEQUENCE [LARGE SCALE GENOMIC DNA]</scope>
    <source>
        <strain evidence="7">JCM 19239</strain>
    </source>
</reference>
<dbReference type="Pfam" id="PF05025">
    <property type="entry name" value="RbsD_FucU"/>
    <property type="match status" value="1"/>
</dbReference>
<comment type="caution">
    <text evidence="6">The sequence shown here is derived from an EMBL/GenBank/DDBJ whole genome shotgun (WGS) entry which is preliminary data.</text>
</comment>
<dbReference type="Gene3D" id="3.40.1650.10">
    <property type="entry name" value="RbsD-like domain"/>
    <property type="match status" value="1"/>
</dbReference>
<dbReference type="EMBL" id="BBMS01000004">
    <property type="protein sequence ID" value="GAL24430.1"/>
    <property type="molecule type" value="Genomic_DNA"/>
</dbReference>
<sequence>MRTERILHPELAKALAQLGHGDIVLVTDAGFPIPADANRVDLGIYPALSTF</sequence>
<organism evidence="6 7">
    <name type="scientific">Vibrio variabilis</name>
    <dbReference type="NCBI Taxonomy" id="990271"/>
    <lineage>
        <taxon>Bacteria</taxon>
        <taxon>Pseudomonadati</taxon>
        <taxon>Pseudomonadota</taxon>
        <taxon>Gammaproteobacteria</taxon>
        <taxon>Vibrionales</taxon>
        <taxon>Vibrionaceae</taxon>
        <taxon>Vibrio</taxon>
    </lineage>
</organism>
<keyword evidence="4" id="KW-0413">Isomerase</keyword>
<keyword evidence="7" id="KW-1185">Reference proteome</keyword>
<evidence type="ECO:0000256" key="1">
    <source>
        <dbReference type="ARBA" id="ARBA00000223"/>
    </source>
</evidence>
<accession>A0ABQ0J6N3</accession>
<evidence type="ECO:0000313" key="7">
    <source>
        <dbReference type="Proteomes" id="UP000029223"/>
    </source>
</evidence>
<dbReference type="EC" id="5.4.99.62" evidence="2"/>
<evidence type="ECO:0000256" key="4">
    <source>
        <dbReference type="ARBA" id="ARBA00023235"/>
    </source>
</evidence>
<evidence type="ECO:0000256" key="2">
    <source>
        <dbReference type="ARBA" id="ARBA00012862"/>
    </source>
</evidence>
<keyword evidence="5" id="KW-0119">Carbohydrate metabolism</keyword>
<dbReference type="SUPFAM" id="SSF102546">
    <property type="entry name" value="RbsD-like"/>
    <property type="match status" value="1"/>
</dbReference>
<dbReference type="InterPro" id="IPR023750">
    <property type="entry name" value="RbsD-like_sf"/>
</dbReference>
<evidence type="ECO:0000256" key="5">
    <source>
        <dbReference type="ARBA" id="ARBA00023277"/>
    </source>
</evidence>
<comment type="catalytic activity">
    <reaction evidence="1">
        <text>beta-D-ribopyranose = beta-D-ribofuranose</text>
        <dbReference type="Rhea" id="RHEA:25432"/>
        <dbReference type="ChEBI" id="CHEBI:27476"/>
        <dbReference type="ChEBI" id="CHEBI:47002"/>
        <dbReference type="EC" id="5.4.99.62"/>
    </reaction>
</comment>
<dbReference type="InterPro" id="IPR023064">
    <property type="entry name" value="D-ribose_pyranase"/>
</dbReference>
<name>A0ABQ0J6N3_9VIBR</name>
<dbReference type="InterPro" id="IPR007721">
    <property type="entry name" value="RbsD_FucU"/>
</dbReference>
<evidence type="ECO:0000313" key="6">
    <source>
        <dbReference type="EMBL" id="GAL24430.1"/>
    </source>
</evidence>
<dbReference type="PANTHER" id="PTHR37831">
    <property type="entry name" value="D-RIBOSE PYRANASE"/>
    <property type="match status" value="1"/>
</dbReference>